<reference evidence="1" key="1">
    <citation type="submission" date="2019-11" db="EMBL/GenBank/DDBJ databases">
        <title>Nori genome reveals adaptations in red seaweeds to the harsh intertidal environment.</title>
        <authorList>
            <person name="Wang D."/>
            <person name="Mao Y."/>
        </authorList>
    </citation>
    <scope>NUCLEOTIDE SEQUENCE</scope>
    <source>
        <tissue evidence="1">Gametophyte</tissue>
    </source>
</reference>
<organism evidence="1 2">
    <name type="scientific">Pyropia yezoensis</name>
    <name type="common">Susabi-nori</name>
    <name type="synonym">Porphyra yezoensis</name>
    <dbReference type="NCBI Taxonomy" id="2788"/>
    <lineage>
        <taxon>Eukaryota</taxon>
        <taxon>Rhodophyta</taxon>
        <taxon>Bangiophyceae</taxon>
        <taxon>Bangiales</taxon>
        <taxon>Bangiaceae</taxon>
        <taxon>Pyropia</taxon>
    </lineage>
</organism>
<dbReference type="Proteomes" id="UP000798662">
    <property type="component" value="Chromosome 2"/>
</dbReference>
<proteinExistence type="predicted"/>
<evidence type="ECO:0000313" key="1">
    <source>
        <dbReference type="EMBL" id="KAK1864090.1"/>
    </source>
</evidence>
<name>A0ACC3C1L7_PYRYE</name>
<keyword evidence="2" id="KW-1185">Reference proteome</keyword>
<accession>A0ACC3C1L7</accession>
<evidence type="ECO:0000313" key="2">
    <source>
        <dbReference type="Proteomes" id="UP000798662"/>
    </source>
</evidence>
<gene>
    <name evidence="1" type="ORF">I4F81_006640</name>
</gene>
<dbReference type="EMBL" id="CM020619">
    <property type="protein sequence ID" value="KAK1864090.1"/>
    <property type="molecule type" value="Genomic_DNA"/>
</dbReference>
<comment type="caution">
    <text evidence="1">The sequence shown here is derived from an EMBL/GenBank/DDBJ whole genome shotgun (WGS) entry which is preliminary data.</text>
</comment>
<protein>
    <submittedName>
        <fullName evidence="1">Uncharacterized protein</fullName>
    </submittedName>
</protein>
<sequence>MASGQQPARGDQSTDNPHRASHAALQQAGPLLTPPCASALPVASLQYGAAGLSFSAGGTGNGASGNEWGSQGRGAAANGIFFDNSRAQVIPGNVDPRVGGSLMGHASMSVGAGVPRGTDGGEITAAASDGPSFDARFPPTLSGIETSTDTESMLRRPSPPMNNLLFQTIRGRPPLGASSGPSSTGLAAPPPRAITPPPTRAAPVGALDNKMVKMQTTVDHVSSLMSAEMAKSNSIAVLAEKLTAAQGTTSTAVAELVAAREAATVAASTAPASIRSEKEIADEQHAHDRNKAKAIKACLALSLLSTFLLRPRLSTAQPAQSRSVKAFVEKLHELSGNQIGHKVMPRNGKKERIVLSTNDALSLVGDLTLVNNTKAWNSLLAALLAVLKKMGGGDEFEEPSLLACDDKVVVCMYGHLALVVVKIEQHIKPVAKVSAAVHGMNAGHRELYIEWMQRVDFKFDKSIDEQSGVRFLDGDDENRSAVEEEEMVDNLADFEGDFGDDDEDAVDDEGEVDE</sequence>